<feature type="compositionally biased region" description="Low complexity" evidence="6">
    <location>
        <begin position="572"/>
        <end position="592"/>
    </location>
</feature>
<organism evidence="9">
    <name type="scientific">Absidia glauca</name>
    <name type="common">Pin mould</name>
    <dbReference type="NCBI Taxonomy" id="4829"/>
    <lineage>
        <taxon>Eukaryota</taxon>
        <taxon>Fungi</taxon>
        <taxon>Fungi incertae sedis</taxon>
        <taxon>Mucoromycota</taxon>
        <taxon>Mucoromycotina</taxon>
        <taxon>Mucoromycetes</taxon>
        <taxon>Mucorales</taxon>
        <taxon>Cunninghamellaceae</taxon>
        <taxon>Absidia</taxon>
    </lineage>
</organism>
<proteinExistence type="inferred from homology"/>
<sequence length="922" mass="101869">MDSDNVESDVLVVGAGPIGLYTALQLTKIGFTVRIIDKIKDRSFNKNKTFLWSPRSLQLLNGVGVSETMLQEGFRHWKFETFANNGHGSHAANAAHQSYRVWENEVTEFNWSLSYECDKVCEALIKALASHGVQVDYQHELINLDDGNPVYYQQQEQTVVATLQNHKDDTISHWRSRILIGADGKRSFVRHKLGIAQHSQGKAGVFYTLVATVSTNFTGTRMSVVTKGQNAVFIVGHGQKMYFMFEHQPRWSQLTIDDSVPVAKAQRHIKSIMDPYQIEFTKVHSYFSWSAESKSCEEYTVDRRFFLVGGAAQSIEPPGLLSTNLGLEQAQNLCWKLYLHLHQRASPLLLDTYHEESRSKLDDVLAASQAFVQLISNRSSTPSSSSPASLSASFESESDIIHPQEQTYKIQKNRPCLVGETPYQTNLINLGTASNFSLAISESNTITAAAQMMQHRVDPGAVGSLAQNARLKPYTMIQILLSQSNLCATSNNTKPTTSDEPPPSPTSIPPSPSPSGSSSSSSKKTDGHPRSLSSTPASSGWSLAKLHIVTKKAMSYYNNGNPDQRTDKADGTASSSSTLGASAQATSTSSTSERWKRIRPNYYHLLDRMGWEYSDVTFTILVFCGNIHEDEKCLSTLRKLRRYLDSPTSFIHRYETHHQHHQNRYALTYSLPMSGSTSTVRPSSPLQSPPSPSISPPAPLSASPSTEPNQRASISSFSSSHRSSFSYPTTRGSYSAFSIPGSPTSMTTNMTRLSMNEHRPSFSSAYYMDDTENPAAPSPPHLTEDARATSFSSSNSSSNSSSSTSSPLFSFFYVTTSSKNDVIKCLNTTPSTVIHAAFPFGLDKVYLDHDHQCHNAYNSSPTKNKSPTMVVIRPDGYVGARVRLNDDEDVDRLDAYFDSFLRPHYDQTSAAALIAAAYDDDC</sequence>
<feature type="compositionally biased region" description="Pro residues" evidence="6">
    <location>
        <begin position="500"/>
        <end position="513"/>
    </location>
</feature>
<dbReference type="PRINTS" id="PR00420">
    <property type="entry name" value="RNGMNOXGNASE"/>
</dbReference>
<evidence type="ECO:0000313" key="10">
    <source>
        <dbReference type="Proteomes" id="UP000078561"/>
    </source>
</evidence>
<evidence type="ECO:0000256" key="5">
    <source>
        <dbReference type="ARBA" id="ARBA00023002"/>
    </source>
</evidence>
<dbReference type="InterPro" id="IPR036188">
    <property type="entry name" value="FAD/NAD-bd_sf"/>
</dbReference>
<evidence type="ECO:0000256" key="6">
    <source>
        <dbReference type="SAM" id="MobiDB-lite"/>
    </source>
</evidence>
<dbReference type="STRING" id="4829.A0A168T9R8"/>
<evidence type="ECO:0000256" key="2">
    <source>
        <dbReference type="ARBA" id="ARBA00007801"/>
    </source>
</evidence>
<dbReference type="SUPFAM" id="SSF51905">
    <property type="entry name" value="FAD/NAD(P)-binding domain"/>
    <property type="match status" value="1"/>
</dbReference>
<accession>A0A168T9R8</accession>
<dbReference type="OMA" id="IAYNANE"/>
<feature type="domain" description="Phenol hydroxylase-like C-terminal dimerisation" evidence="8">
    <location>
        <begin position="799"/>
        <end position="903"/>
    </location>
</feature>
<keyword evidence="3" id="KW-0285">Flavoprotein</keyword>
<gene>
    <name evidence="9" type="primary">ABSGL_15410.1 scaffold 16614</name>
</gene>
<dbReference type="InterPro" id="IPR012941">
    <property type="entry name" value="Phe_hydrox_C_dim_dom"/>
</dbReference>
<evidence type="ECO:0000259" key="8">
    <source>
        <dbReference type="Pfam" id="PF07976"/>
    </source>
</evidence>
<dbReference type="Pfam" id="PF01494">
    <property type="entry name" value="FAD_binding_3"/>
    <property type="match status" value="1"/>
</dbReference>
<dbReference type="EMBL" id="LT555165">
    <property type="protein sequence ID" value="SAM09709.1"/>
    <property type="molecule type" value="Genomic_DNA"/>
</dbReference>
<protein>
    <submittedName>
        <fullName evidence="9">Uncharacterized protein</fullName>
    </submittedName>
</protein>
<dbReference type="InterPro" id="IPR002938">
    <property type="entry name" value="FAD-bd"/>
</dbReference>
<keyword evidence="4" id="KW-0274">FAD</keyword>
<feature type="compositionally biased region" description="Low complexity" evidence="6">
    <location>
        <begin position="713"/>
        <end position="726"/>
    </location>
</feature>
<name>A0A168T9R8_ABSGL</name>
<keyword evidence="5" id="KW-0560">Oxidoreductase</keyword>
<evidence type="ECO:0000313" key="9">
    <source>
        <dbReference type="EMBL" id="SAM09709.1"/>
    </source>
</evidence>
<feature type="domain" description="FAD-binding" evidence="7">
    <location>
        <begin position="8"/>
        <end position="363"/>
    </location>
</feature>
<dbReference type="Pfam" id="PF07976">
    <property type="entry name" value="Phe_hydrox_dim"/>
    <property type="match status" value="1"/>
</dbReference>
<feature type="compositionally biased region" description="Pro residues" evidence="6">
    <location>
        <begin position="687"/>
        <end position="699"/>
    </location>
</feature>
<dbReference type="PANTHER" id="PTHR43004">
    <property type="entry name" value="TRK SYSTEM POTASSIUM UPTAKE PROTEIN"/>
    <property type="match status" value="1"/>
</dbReference>
<evidence type="ECO:0000256" key="4">
    <source>
        <dbReference type="ARBA" id="ARBA00022827"/>
    </source>
</evidence>
<evidence type="ECO:0000259" key="7">
    <source>
        <dbReference type="Pfam" id="PF01494"/>
    </source>
</evidence>
<keyword evidence="10" id="KW-1185">Reference proteome</keyword>
<dbReference type="InParanoid" id="A0A168T9R8"/>
<dbReference type="OrthoDB" id="1716816at2759"/>
<comment type="cofactor">
    <cofactor evidence="1">
        <name>FAD</name>
        <dbReference type="ChEBI" id="CHEBI:57692"/>
    </cofactor>
</comment>
<dbReference type="InterPro" id="IPR050641">
    <property type="entry name" value="RIFMO-like"/>
</dbReference>
<dbReference type="Proteomes" id="UP000078561">
    <property type="component" value="Unassembled WGS sequence"/>
</dbReference>
<feature type="region of interest" description="Disordered" evidence="6">
    <location>
        <begin position="557"/>
        <end position="592"/>
    </location>
</feature>
<dbReference type="GO" id="GO:0071949">
    <property type="term" value="F:FAD binding"/>
    <property type="evidence" value="ECO:0007669"/>
    <property type="project" value="InterPro"/>
</dbReference>
<dbReference type="Gene3D" id="3.40.30.20">
    <property type="match status" value="2"/>
</dbReference>
<evidence type="ECO:0000256" key="3">
    <source>
        <dbReference type="ARBA" id="ARBA00022630"/>
    </source>
</evidence>
<dbReference type="InterPro" id="IPR036249">
    <property type="entry name" value="Thioredoxin-like_sf"/>
</dbReference>
<dbReference type="GO" id="GO:0016709">
    <property type="term" value="F:oxidoreductase activity, acting on paired donors, with incorporation or reduction of molecular oxygen, NAD(P)H as one donor, and incorporation of one atom of oxygen"/>
    <property type="evidence" value="ECO:0007669"/>
    <property type="project" value="UniProtKB-ARBA"/>
</dbReference>
<feature type="region of interest" description="Disordered" evidence="6">
    <location>
        <begin position="488"/>
        <end position="538"/>
    </location>
</feature>
<dbReference type="Gene3D" id="3.30.9.10">
    <property type="entry name" value="D-Amino Acid Oxidase, subunit A, domain 2"/>
    <property type="match status" value="1"/>
</dbReference>
<feature type="region of interest" description="Disordered" evidence="6">
    <location>
        <begin position="764"/>
        <end position="806"/>
    </location>
</feature>
<dbReference type="PANTHER" id="PTHR43004:SF19">
    <property type="entry name" value="BINDING MONOOXYGENASE, PUTATIVE (JCVI)-RELATED"/>
    <property type="match status" value="1"/>
</dbReference>
<dbReference type="SUPFAM" id="SSF52833">
    <property type="entry name" value="Thioredoxin-like"/>
    <property type="match status" value="1"/>
</dbReference>
<evidence type="ECO:0000256" key="1">
    <source>
        <dbReference type="ARBA" id="ARBA00001974"/>
    </source>
</evidence>
<dbReference type="InterPro" id="IPR038220">
    <property type="entry name" value="PHOX_C_sf"/>
</dbReference>
<reference evidence="9" key="1">
    <citation type="submission" date="2016-04" db="EMBL/GenBank/DDBJ databases">
        <authorList>
            <person name="Evans L.H."/>
            <person name="Alamgir A."/>
            <person name="Owens N."/>
            <person name="Weber N.D."/>
            <person name="Virtaneva K."/>
            <person name="Barbian K."/>
            <person name="Babar A."/>
            <person name="Rosenke K."/>
        </authorList>
    </citation>
    <scope>NUCLEOTIDE SEQUENCE [LARGE SCALE GENOMIC DNA]</scope>
    <source>
        <strain evidence="9">CBS 101.48</strain>
    </source>
</reference>
<feature type="compositionally biased region" description="Polar residues" evidence="6">
    <location>
        <begin position="672"/>
        <end position="681"/>
    </location>
</feature>
<dbReference type="AlphaFoldDB" id="A0A168T9R8"/>
<feature type="compositionally biased region" description="Low complexity" evidence="6">
    <location>
        <begin position="789"/>
        <end position="806"/>
    </location>
</feature>
<feature type="region of interest" description="Disordered" evidence="6">
    <location>
        <begin position="672"/>
        <end position="727"/>
    </location>
</feature>
<dbReference type="Gene3D" id="3.50.50.60">
    <property type="entry name" value="FAD/NAD(P)-binding domain"/>
    <property type="match status" value="1"/>
</dbReference>
<comment type="similarity">
    <text evidence="2">Belongs to the PheA/TfdB FAD monooxygenase family.</text>
</comment>